<gene>
    <name evidence="1" type="ORF">BpHYR1_006820</name>
</gene>
<protein>
    <submittedName>
        <fullName evidence="1">Uncharacterized protein</fullName>
    </submittedName>
</protein>
<organism evidence="1 2">
    <name type="scientific">Brachionus plicatilis</name>
    <name type="common">Marine rotifer</name>
    <name type="synonym">Brachionus muelleri</name>
    <dbReference type="NCBI Taxonomy" id="10195"/>
    <lineage>
        <taxon>Eukaryota</taxon>
        <taxon>Metazoa</taxon>
        <taxon>Spiralia</taxon>
        <taxon>Gnathifera</taxon>
        <taxon>Rotifera</taxon>
        <taxon>Eurotatoria</taxon>
        <taxon>Monogononta</taxon>
        <taxon>Pseudotrocha</taxon>
        <taxon>Ploima</taxon>
        <taxon>Brachionidae</taxon>
        <taxon>Brachionus</taxon>
    </lineage>
</organism>
<evidence type="ECO:0000313" key="1">
    <source>
        <dbReference type="EMBL" id="RNA33100.1"/>
    </source>
</evidence>
<accession>A0A3M7SC60</accession>
<comment type="caution">
    <text evidence="1">The sequence shown here is derived from an EMBL/GenBank/DDBJ whole genome shotgun (WGS) entry which is preliminary data.</text>
</comment>
<proteinExistence type="predicted"/>
<name>A0A3M7SC60_BRAPC</name>
<evidence type="ECO:0000313" key="2">
    <source>
        <dbReference type="Proteomes" id="UP000276133"/>
    </source>
</evidence>
<keyword evidence="2" id="KW-1185">Reference proteome</keyword>
<dbReference type="EMBL" id="REGN01001690">
    <property type="protein sequence ID" value="RNA33100.1"/>
    <property type="molecule type" value="Genomic_DNA"/>
</dbReference>
<sequence>MLVASSMTGSSLSSSCRFPLFLPFSLVYQVLFVCFHLDSHLFLASVVFPLASSSAPRQLIFFFYDTGPGTKLLPSRLTGSLWHISGNSVKLRTQNHHSIYLN</sequence>
<reference evidence="1 2" key="1">
    <citation type="journal article" date="2018" name="Sci. Rep.">
        <title>Genomic signatures of local adaptation to the degree of environmental predictability in rotifers.</title>
        <authorList>
            <person name="Franch-Gras L."/>
            <person name="Hahn C."/>
            <person name="Garcia-Roger E.M."/>
            <person name="Carmona M.J."/>
            <person name="Serra M."/>
            <person name="Gomez A."/>
        </authorList>
    </citation>
    <scope>NUCLEOTIDE SEQUENCE [LARGE SCALE GENOMIC DNA]</scope>
    <source>
        <strain evidence="1">HYR1</strain>
    </source>
</reference>
<dbReference type="AlphaFoldDB" id="A0A3M7SC60"/>
<dbReference type="Proteomes" id="UP000276133">
    <property type="component" value="Unassembled WGS sequence"/>
</dbReference>